<protein>
    <submittedName>
        <fullName evidence="1">Uncharacterized protein</fullName>
    </submittedName>
</protein>
<dbReference type="Proteomes" id="UP000287330">
    <property type="component" value="Unassembled WGS sequence"/>
</dbReference>
<proteinExistence type="predicted"/>
<dbReference type="EMBL" id="PIPV01000010">
    <property type="protein sequence ID" value="RUO51453.1"/>
    <property type="molecule type" value="Genomic_DNA"/>
</dbReference>
<name>A0A432XS22_9GAMM</name>
<evidence type="ECO:0000313" key="2">
    <source>
        <dbReference type="Proteomes" id="UP000287330"/>
    </source>
</evidence>
<gene>
    <name evidence="1" type="ORF">CWE25_11010</name>
</gene>
<organism evidence="1 2">
    <name type="scientific">Idiomarina fontislapidosi</name>
    <dbReference type="NCBI Taxonomy" id="263723"/>
    <lineage>
        <taxon>Bacteria</taxon>
        <taxon>Pseudomonadati</taxon>
        <taxon>Pseudomonadota</taxon>
        <taxon>Gammaproteobacteria</taxon>
        <taxon>Alteromonadales</taxon>
        <taxon>Idiomarinaceae</taxon>
        <taxon>Idiomarina</taxon>
    </lineage>
</organism>
<dbReference type="AlphaFoldDB" id="A0A432XS22"/>
<reference evidence="2" key="1">
    <citation type="journal article" date="2018" name="Front. Microbiol.">
        <title>Genome-Based Analysis Reveals the Taxonomy and Diversity of the Family Idiomarinaceae.</title>
        <authorList>
            <person name="Liu Y."/>
            <person name="Lai Q."/>
            <person name="Shao Z."/>
        </authorList>
    </citation>
    <scope>NUCLEOTIDE SEQUENCE [LARGE SCALE GENOMIC DNA]</scope>
    <source>
        <strain evidence="2">F23</strain>
    </source>
</reference>
<dbReference type="RefSeq" id="WP_110575595.1">
    <property type="nucleotide sequence ID" value="NZ_PIPV01000010.1"/>
</dbReference>
<evidence type="ECO:0000313" key="1">
    <source>
        <dbReference type="EMBL" id="RUO51453.1"/>
    </source>
</evidence>
<dbReference type="OrthoDB" id="9780211at2"/>
<keyword evidence="2" id="KW-1185">Reference proteome</keyword>
<comment type="caution">
    <text evidence="1">The sequence shown here is derived from an EMBL/GenBank/DDBJ whole genome shotgun (WGS) entry which is preliminary data.</text>
</comment>
<accession>A0A432XS22</accession>
<sequence>MTQLSPCTLAFLESIRRYEIMGHECSIAEVTRLAWLFNKQLLQAGMQRPFTTLFSNDQNDGASPGIRLFLESVLGTYLSEVRAISGDPEPRVFGISQRQGELINCHFETISPDLKTAVYDLSRVIDGYESPYGLAVLTETKN</sequence>